<dbReference type="Pfam" id="PF07715">
    <property type="entry name" value="Plug"/>
    <property type="match status" value="1"/>
</dbReference>
<gene>
    <name evidence="5" type="ORF">SAMN06265337_3165</name>
</gene>
<evidence type="ECO:0000256" key="2">
    <source>
        <dbReference type="PROSITE-ProRule" id="PRU01360"/>
    </source>
</evidence>
<keyword evidence="6" id="KW-1185">Reference proteome</keyword>
<name>A0A212UCP4_9BACT</name>
<dbReference type="InterPro" id="IPR037066">
    <property type="entry name" value="Plug_dom_sf"/>
</dbReference>
<dbReference type="PROSITE" id="PS52016">
    <property type="entry name" value="TONB_DEPENDENT_REC_3"/>
    <property type="match status" value="1"/>
</dbReference>
<dbReference type="InterPro" id="IPR012910">
    <property type="entry name" value="Plug_dom"/>
</dbReference>
<keyword evidence="2" id="KW-0813">Transport</keyword>
<keyword evidence="2" id="KW-0812">Transmembrane</keyword>
<sequence length="853" mass="91978">MKLFFTRRGGWPVVAALALVGAGSAAFQAADSVPLGQILTRLQTFYTTAQPEISYLHTNQAAYASGETLWFKAYVVHDQTHQLDSLSRVLYVDMVTPTRQVVFRRTLALRGGLAEGDIVLPDTLTQGVYTLRAYTSWMRNAGEETFFTRRVPVWQASSLTSEMAPLPARAATLAAAARKNAKLLEAASKPEVKFFPEGGEYVAGLQTVVGVKAVTAAGQGLALNGLILDDKDQEIAVFTTPALGMNSFGFTPAAGRRYQARIKLPDGTTQTYPLPAVQASGWLLNVREIGPNYQVYIRHQGMAGAAAAPEALRLVAHVRGTPVYAGEGQITGAETYAASIPKAKLPAGIMHITLFDGQQVARAERLVFVPDPEGLRVTLTPDKARYQPREAITLDVDVRSAAGEPAPAELSLAIANLAGLPTVGTTDATVQSHLLLTSELRGYVDNPGYYFRNPTPATRKALDDLLLTQGWSRFVWKELLTETSPTAAYAFPAEQSITLGGQLLRPNLKPVPNGTLTLLQKKSNTINVGTANPEGYFLFVGFPGQDSIKVLLQARTEKGKANVLLKLNELWPAPVKLLPAPFLPAATNPAPEVVAYGQRSRRQQVLERQFRPDTTSGIVLRNVTIKGQRQAPPSGPRSIHGRANTVLETSKIPNADSYSNIFQLMQGRVAGVQVTPSGYSYQVLIRGVSSLTGSSTPLFLLDGMPLADADGLLGILPNTVERIEVLKGAEGAIYGSRGANGVIAVFTKRGNPNYDSSKEPSVGIAVRNLPTYYRAREFYAPRYEPTQPNNPKPDPRATTLYWLPRLSVPASGQARVIFYASDQGGSFRAVVEGISKTGQPALGETSMTVADVR</sequence>
<proteinExistence type="inferred from homology"/>
<keyword evidence="2" id="KW-0998">Cell outer membrane</keyword>
<feature type="signal peptide" evidence="3">
    <location>
        <begin position="1"/>
        <end position="29"/>
    </location>
</feature>
<comment type="similarity">
    <text evidence="2">Belongs to the TonB-dependent receptor family.</text>
</comment>
<protein>
    <submittedName>
        <fullName evidence="5">TonB-dependent outer membrane receptor, SusC/RagA subfamily, signature region</fullName>
    </submittedName>
</protein>
<dbReference type="SUPFAM" id="SSF56935">
    <property type="entry name" value="Porins"/>
    <property type="match status" value="1"/>
</dbReference>
<feature type="chain" id="PRO_5011225730" evidence="3">
    <location>
        <begin position="30"/>
        <end position="853"/>
    </location>
</feature>
<evidence type="ECO:0000256" key="1">
    <source>
        <dbReference type="ARBA" id="ARBA00022729"/>
    </source>
</evidence>
<keyword evidence="1 3" id="KW-0732">Signal</keyword>
<dbReference type="Gene3D" id="2.170.130.10">
    <property type="entry name" value="TonB-dependent receptor, plug domain"/>
    <property type="match status" value="1"/>
</dbReference>
<keyword evidence="2" id="KW-1134">Transmembrane beta strand</keyword>
<accession>A0A212UCP4</accession>
<dbReference type="Proteomes" id="UP000198131">
    <property type="component" value="Unassembled WGS sequence"/>
</dbReference>
<evidence type="ECO:0000313" key="6">
    <source>
        <dbReference type="Proteomes" id="UP000198131"/>
    </source>
</evidence>
<evidence type="ECO:0000259" key="4">
    <source>
        <dbReference type="Pfam" id="PF07715"/>
    </source>
</evidence>
<comment type="subcellular location">
    <subcellularLocation>
        <location evidence="2">Cell outer membrane</location>
        <topology evidence="2">Multi-pass membrane protein</topology>
    </subcellularLocation>
</comment>
<dbReference type="PANTHER" id="PTHR30069">
    <property type="entry name" value="TONB-DEPENDENT OUTER MEMBRANE RECEPTOR"/>
    <property type="match status" value="1"/>
</dbReference>
<dbReference type="AlphaFoldDB" id="A0A212UCP4"/>
<dbReference type="PANTHER" id="PTHR30069:SF29">
    <property type="entry name" value="HEMOGLOBIN AND HEMOGLOBIN-HAPTOGLOBIN-BINDING PROTEIN 1-RELATED"/>
    <property type="match status" value="1"/>
</dbReference>
<organism evidence="5 6">
    <name type="scientific">Hymenobacter gelipurpurascens</name>
    <dbReference type="NCBI Taxonomy" id="89968"/>
    <lineage>
        <taxon>Bacteria</taxon>
        <taxon>Pseudomonadati</taxon>
        <taxon>Bacteroidota</taxon>
        <taxon>Cytophagia</taxon>
        <taxon>Cytophagales</taxon>
        <taxon>Hymenobacteraceae</taxon>
        <taxon>Hymenobacter</taxon>
    </lineage>
</organism>
<evidence type="ECO:0000313" key="5">
    <source>
        <dbReference type="EMBL" id="SNC76007.1"/>
    </source>
</evidence>
<dbReference type="RefSeq" id="WP_088844455.1">
    <property type="nucleotide sequence ID" value="NZ_FYEW01000002.1"/>
</dbReference>
<reference evidence="6" key="1">
    <citation type="submission" date="2017-06" db="EMBL/GenBank/DDBJ databases">
        <authorList>
            <person name="Varghese N."/>
            <person name="Submissions S."/>
        </authorList>
    </citation>
    <scope>NUCLEOTIDE SEQUENCE [LARGE SCALE GENOMIC DNA]</scope>
    <source>
        <strain evidence="6">DSM 11116</strain>
    </source>
</reference>
<feature type="domain" description="TonB-dependent receptor plug" evidence="4">
    <location>
        <begin position="645"/>
        <end position="742"/>
    </location>
</feature>
<dbReference type="Gene3D" id="2.60.40.1930">
    <property type="match status" value="1"/>
</dbReference>
<keyword evidence="5" id="KW-0675">Receptor</keyword>
<evidence type="ECO:0000256" key="3">
    <source>
        <dbReference type="SAM" id="SignalP"/>
    </source>
</evidence>
<dbReference type="GO" id="GO:0015344">
    <property type="term" value="F:siderophore uptake transmembrane transporter activity"/>
    <property type="evidence" value="ECO:0007669"/>
    <property type="project" value="TreeGrafter"/>
</dbReference>
<dbReference type="GO" id="GO:0044718">
    <property type="term" value="P:siderophore transmembrane transport"/>
    <property type="evidence" value="ECO:0007669"/>
    <property type="project" value="TreeGrafter"/>
</dbReference>
<dbReference type="OrthoDB" id="679547at2"/>
<dbReference type="EMBL" id="FYEW01000002">
    <property type="protein sequence ID" value="SNC76007.1"/>
    <property type="molecule type" value="Genomic_DNA"/>
</dbReference>
<dbReference type="InterPro" id="IPR039426">
    <property type="entry name" value="TonB-dep_rcpt-like"/>
</dbReference>
<keyword evidence="2" id="KW-0472">Membrane</keyword>
<dbReference type="GO" id="GO:0009279">
    <property type="term" value="C:cell outer membrane"/>
    <property type="evidence" value="ECO:0007669"/>
    <property type="project" value="UniProtKB-SubCell"/>
</dbReference>